<accession>A0AAW0XQU7</accession>
<dbReference type="AlphaFoldDB" id="A0AAW0XQU7"/>
<keyword evidence="3" id="KW-1185">Reference proteome</keyword>
<evidence type="ECO:0000313" key="2">
    <source>
        <dbReference type="EMBL" id="KAK8746953.1"/>
    </source>
</evidence>
<proteinExistence type="predicted"/>
<name>A0AAW0XQU7_CHEQU</name>
<reference evidence="2 3" key="1">
    <citation type="journal article" date="2024" name="BMC Genomics">
        <title>Genome assembly of redclaw crayfish (Cherax quadricarinatus) provides insights into its immune adaptation and hypoxia tolerance.</title>
        <authorList>
            <person name="Liu Z."/>
            <person name="Zheng J."/>
            <person name="Li H."/>
            <person name="Fang K."/>
            <person name="Wang S."/>
            <person name="He J."/>
            <person name="Zhou D."/>
            <person name="Weng S."/>
            <person name="Chi M."/>
            <person name="Gu Z."/>
            <person name="He J."/>
            <person name="Li F."/>
            <person name="Wang M."/>
        </authorList>
    </citation>
    <scope>NUCLEOTIDE SEQUENCE [LARGE SCALE GENOMIC DNA]</scope>
    <source>
        <strain evidence="2">ZL_2023a</strain>
    </source>
</reference>
<feature type="signal peptide" evidence="1">
    <location>
        <begin position="1"/>
        <end position="21"/>
    </location>
</feature>
<evidence type="ECO:0000313" key="3">
    <source>
        <dbReference type="Proteomes" id="UP001445076"/>
    </source>
</evidence>
<dbReference type="EMBL" id="JARKIK010000016">
    <property type="protein sequence ID" value="KAK8746953.1"/>
    <property type="molecule type" value="Genomic_DNA"/>
</dbReference>
<organism evidence="2 3">
    <name type="scientific">Cherax quadricarinatus</name>
    <name type="common">Australian red claw crayfish</name>
    <dbReference type="NCBI Taxonomy" id="27406"/>
    <lineage>
        <taxon>Eukaryota</taxon>
        <taxon>Metazoa</taxon>
        <taxon>Ecdysozoa</taxon>
        <taxon>Arthropoda</taxon>
        <taxon>Crustacea</taxon>
        <taxon>Multicrustacea</taxon>
        <taxon>Malacostraca</taxon>
        <taxon>Eumalacostraca</taxon>
        <taxon>Eucarida</taxon>
        <taxon>Decapoda</taxon>
        <taxon>Pleocyemata</taxon>
        <taxon>Astacidea</taxon>
        <taxon>Parastacoidea</taxon>
        <taxon>Parastacidae</taxon>
        <taxon>Cherax</taxon>
    </lineage>
</organism>
<sequence length="121" mass="14057">MRCALLVLCVVAWMYVDSSQAQRKNFRIPSRVELEVALNNPDTVDKALACIEGRPCHLPDTYAPLLRNLGPELIRRRECPARLCTPEQAREAKWLIVQIQKRYPRKFYATVNRLAARDPYF</sequence>
<dbReference type="Proteomes" id="UP001445076">
    <property type="component" value="Unassembled WGS sequence"/>
</dbReference>
<comment type="caution">
    <text evidence="2">The sequence shown here is derived from an EMBL/GenBank/DDBJ whole genome shotgun (WGS) entry which is preliminary data.</text>
</comment>
<keyword evidence="1" id="KW-0732">Signal</keyword>
<evidence type="ECO:0000256" key="1">
    <source>
        <dbReference type="SAM" id="SignalP"/>
    </source>
</evidence>
<protein>
    <submittedName>
        <fullName evidence="2">Uncharacterized protein</fullName>
    </submittedName>
</protein>
<gene>
    <name evidence="2" type="ORF">OTU49_016914</name>
</gene>
<feature type="chain" id="PRO_5043486168" evidence="1">
    <location>
        <begin position="22"/>
        <end position="121"/>
    </location>
</feature>